<dbReference type="NCBIfam" id="NF033516">
    <property type="entry name" value="transpos_IS3"/>
    <property type="match status" value="1"/>
</dbReference>
<name>A0A9Q3ZG42_9GAMM</name>
<feature type="coiled-coil region" evidence="2">
    <location>
        <begin position="48"/>
        <end position="75"/>
    </location>
</feature>
<dbReference type="Gene3D" id="1.10.10.60">
    <property type="entry name" value="Homeodomain-like"/>
    <property type="match status" value="1"/>
</dbReference>
<dbReference type="PANTHER" id="PTHR47515:SF1">
    <property type="entry name" value="BLR2054 PROTEIN"/>
    <property type="match status" value="1"/>
</dbReference>
<dbReference type="GO" id="GO:0006313">
    <property type="term" value="P:DNA transposition"/>
    <property type="evidence" value="ECO:0007669"/>
    <property type="project" value="InterPro"/>
</dbReference>
<dbReference type="Proteomes" id="UP001107961">
    <property type="component" value="Unassembled WGS sequence"/>
</dbReference>
<dbReference type="GO" id="GO:0015074">
    <property type="term" value="P:DNA integration"/>
    <property type="evidence" value="ECO:0007669"/>
    <property type="project" value="InterPro"/>
</dbReference>
<comment type="similarity">
    <text evidence="1">Belongs to the transposase 8 family.</text>
</comment>
<dbReference type="Pfam" id="PF01527">
    <property type="entry name" value="HTH_Tnp_1"/>
    <property type="match status" value="1"/>
</dbReference>
<evidence type="ECO:0000313" key="5">
    <source>
        <dbReference type="Proteomes" id="UP001107961"/>
    </source>
</evidence>
<dbReference type="RefSeq" id="WP_208611085.1">
    <property type="nucleotide sequence ID" value="NZ_CP012331.1"/>
</dbReference>
<dbReference type="GO" id="GO:0003677">
    <property type="term" value="F:DNA binding"/>
    <property type="evidence" value="ECO:0007669"/>
    <property type="project" value="InterPro"/>
</dbReference>
<dbReference type="GO" id="GO:0004803">
    <property type="term" value="F:transposase activity"/>
    <property type="evidence" value="ECO:0007669"/>
    <property type="project" value="InterPro"/>
</dbReference>
<keyword evidence="2" id="KW-0175">Coiled coil</keyword>
<dbReference type="InterPro" id="IPR009057">
    <property type="entry name" value="Homeodomain-like_sf"/>
</dbReference>
<dbReference type="EMBL" id="JAJVKT010000010">
    <property type="protein sequence ID" value="MCE7508919.1"/>
    <property type="molecule type" value="Genomic_DNA"/>
</dbReference>
<dbReference type="Gene3D" id="3.30.420.10">
    <property type="entry name" value="Ribonuclease H-like superfamily/Ribonuclease H"/>
    <property type="match status" value="1"/>
</dbReference>
<dbReference type="InterPro" id="IPR036397">
    <property type="entry name" value="RNaseH_sf"/>
</dbReference>
<gene>
    <name evidence="4" type="ORF">LZG35_09750</name>
</gene>
<proteinExistence type="inferred from homology"/>
<protein>
    <submittedName>
        <fullName evidence="4">IS3 family transposase</fullName>
    </submittedName>
</protein>
<reference evidence="4" key="1">
    <citation type="submission" date="2022-01" db="EMBL/GenBank/DDBJ databases">
        <authorList>
            <person name="Karlyshev A.V."/>
            <person name="Jaspars M."/>
        </authorList>
    </citation>
    <scope>NUCLEOTIDE SEQUENCE</scope>
    <source>
        <strain evidence="4">AGSA3-2</strain>
    </source>
</reference>
<feature type="domain" description="Integrase catalytic" evidence="3">
    <location>
        <begin position="199"/>
        <end position="360"/>
    </location>
</feature>
<organism evidence="4 5">
    <name type="scientific">Alloalcanivorax xenomutans</name>
    <dbReference type="NCBI Taxonomy" id="1094342"/>
    <lineage>
        <taxon>Bacteria</taxon>
        <taxon>Pseudomonadati</taxon>
        <taxon>Pseudomonadota</taxon>
        <taxon>Gammaproteobacteria</taxon>
        <taxon>Oceanospirillales</taxon>
        <taxon>Alcanivoracaceae</taxon>
        <taxon>Alloalcanivorax</taxon>
    </lineage>
</organism>
<dbReference type="Pfam" id="PF13683">
    <property type="entry name" value="rve_3"/>
    <property type="match status" value="1"/>
</dbReference>
<evidence type="ECO:0000313" key="4">
    <source>
        <dbReference type="EMBL" id="MCE7508919.1"/>
    </source>
</evidence>
<keyword evidence="5" id="KW-1185">Reference proteome</keyword>
<evidence type="ECO:0000256" key="1">
    <source>
        <dbReference type="ARBA" id="ARBA00009964"/>
    </source>
</evidence>
<dbReference type="InterPro" id="IPR012337">
    <property type="entry name" value="RNaseH-like_sf"/>
</dbReference>
<sequence>MKKRFTEEQIIPILKEAEAGLPVKELCRKYNISDATFYTWRKKYGGLEVSEARRLRALEEENARLKKLLAESMLDTEALKAALNRKLLTVGNKREAVRTMLSETTISERKACSLVGLSRATMRYQSQRSPEERELTERIKAIALERRRFGYRRVHQLLRREGAEVNHKKVYRLYREAGLAVRKRKRRKGVMVERQPLVLPDAPNHTWSMDFVMDSLANGRRIKCLTIVDDFTKECLDIPVAMGISGEQVVRTLDGIAAFRGYPKAVRTDQGPEFTGRALDQWAYHHGVELKLIQPGKPMQNGYVESFNGKFRDECLNEHWFRDLAHAREKISNWRLDYNERRPHSSLGYQTPLEFASALRLGKTDSKVTDITREQLD</sequence>
<accession>A0A9Q3ZG42</accession>
<dbReference type="InterPro" id="IPR025948">
    <property type="entry name" value="HTH-like_dom"/>
</dbReference>
<dbReference type="Pfam" id="PF13276">
    <property type="entry name" value="HTH_21"/>
    <property type="match status" value="1"/>
</dbReference>
<dbReference type="SUPFAM" id="SSF53098">
    <property type="entry name" value="Ribonuclease H-like"/>
    <property type="match status" value="1"/>
</dbReference>
<dbReference type="SUPFAM" id="SSF46689">
    <property type="entry name" value="Homeodomain-like"/>
    <property type="match status" value="1"/>
</dbReference>
<comment type="caution">
    <text evidence="4">The sequence shown here is derived from an EMBL/GenBank/DDBJ whole genome shotgun (WGS) entry which is preliminary data.</text>
</comment>
<dbReference type="PROSITE" id="PS50994">
    <property type="entry name" value="INTEGRASE"/>
    <property type="match status" value="1"/>
</dbReference>
<evidence type="ECO:0000259" key="3">
    <source>
        <dbReference type="PROSITE" id="PS50994"/>
    </source>
</evidence>
<dbReference type="PANTHER" id="PTHR47515">
    <property type="entry name" value="LOW CALCIUM RESPONSE LOCUS PROTEIN T"/>
    <property type="match status" value="1"/>
</dbReference>
<evidence type="ECO:0000256" key="2">
    <source>
        <dbReference type="SAM" id="Coils"/>
    </source>
</evidence>
<dbReference type="InterPro" id="IPR002514">
    <property type="entry name" value="Transposase_8"/>
</dbReference>
<dbReference type="InterPro" id="IPR048020">
    <property type="entry name" value="Transpos_IS3"/>
</dbReference>
<dbReference type="AlphaFoldDB" id="A0A9Q3ZG42"/>
<dbReference type="InterPro" id="IPR001584">
    <property type="entry name" value="Integrase_cat-core"/>
</dbReference>